<proteinExistence type="predicted"/>
<sequence>MFEKELNKIYVEIVQQTSDMIPCDWNSFYLNGDVKDGDGGVFFFFNTKEKLDEFIYSHDIPEIYNVDEEIYYQGNHKLLELINKLQQKFVENDQEAWETIVMIVNEDRKLKIHFDYTKWNEGGFGPSQRINFFEYKYLNRKPRNEKEKEIFSNMEKFEIAN</sequence>
<dbReference type="InterPro" id="IPR006728">
    <property type="entry name" value="YezG-like"/>
</dbReference>
<protein>
    <submittedName>
        <fullName evidence="1">DUF600 family protein</fullName>
    </submittedName>
</protein>
<comment type="caution">
    <text evidence="1">The sequence shown here is derived from an EMBL/GenBank/DDBJ whole genome shotgun (WGS) entry which is preliminary data.</text>
</comment>
<name>A0A841YXN2_9LIST</name>
<dbReference type="InterPro" id="IPR036170">
    <property type="entry name" value="YezG-like_sf"/>
</dbReference>
<evidence type="ECO:0000313" key="2">
    <source>
        <dbReference type="Proteomes" id="UP000569903"/>
    </source>
</evidence>
<evidence type="ECO:0000313" key="1">
    <source>
        <dbReference type="EMBL" id="MBC1458180.1"/>
    </source>
</evidence>
<dbReference type="Pfam" id="PF04634">
    <property type="entry name" value="YezG-like"/>
    <property type="match status" value="1"/>
</dbReference>
<dbReference type="SUPFAM" id="SSF160424">
    <property type="entry name" value="BH3703-like"/>
    <property type="match status" value="1"/>
</dbReference>
<dbReference type="Proteomes" id="UP000569903">
    <property type="component" value="Unassembled WGS sequence"/>
</dbReference>
<dbReference type="AlphaFoldDB" id="A0A841YXN2"/>
<gene>
    <name evidence="1" type="ORF">HB850_10455</name>
</gene>
<accession>A0A841YXN2</accession>
<dbReference type="Gene3D" id="3.30.500.20">
    <property type="entry name" value="BH3703-like domains"/>
    <property type="match status" value="1"/>
</dbReference>
<dbReference type="EMBL" id="JAARQN010000009">
    <property type="protein sequence ID" value="MBC1458180.1"/>
    <property type="molecule type" value="Genomic_DNA"/>
</dbReference>
<dbReference type="NCBIfam" id="TIGR01741">
    <property type="entry name" value="staph_tand_hypo"/>
    <property type="match status" value="1"/>
</dbReference>
<organism evidence="1 2">
    <name type="scientific">Listeria newyorkensis</name>
    <dbReference type="NCBI Taxonomy" id="1497681"/>
    <lineage>
        <taxon>Bacteria</taxon>
        <taxon>Bacillati</taxon>
        <taxon>Bacillota</taxon>
        <taxon>Bacilli</taxon>
        <taxon>Bacillales</taxon>
        <taxon>Listeriaceae</taxon>
        <taxon>Listeria</taxon>
    </lineage>
</organism>
<reference evidence="1 2" key="1">
    <citation type="submission" date="2020-03" db="EMBL/GenBank/DDBJ databases">
        <title>Soil Listeria distribution.</title>
        <authorList>
            <person name="Liao J."/>
            <person name="Wiedmann M."/>
        </authorList>
    </citation>
    <scope>NUCLEOTIDE SEQUENCE [LARGE SCALE GENOMIC DNA]</scope>
    <source>
        <strain evidence="1 2">FSL L7-1614</strain>
    </source>
</reference>